<reference evidence="1" key="2">
    <citation type="submission" date="2015-06" db="UniProtKB">
        <authorList>
            <consortium name="EnsemblMetazoa"/>
        </authorList>
    </citation>
    <scope>IDENTIFICATION</scope>
</reference>
<sequence>MNFVNQEDSPGNSTEGRVGNSAKVEYSGLTVVSPSEPEEAFFLALNRISRNFLRLTLFSKKQDAGNKGFAMADQDNNLLFDCSSFSANVSDWLPNLNLLMEPNMFDNLKRVQIERSIQTVVRIMVIKVNKRRILKTRITETFLKLRFSLIRKQSFFDSPLNRRD</sequence>
<evidence type="ECO:0000313" key="2">
    <source>
        <dbReference type="Proteomes" id="UP000015104"/>
    </source>
</evidence>
<dbReference type="AlphaFoldDB" id="T1KSS7"/>
<reference evidence="2" key="1">
    <citation type="submission" date="2011-08" db="EMBL/GenBank/DDBJ databases">
        <authorList>
            <person name="Rombauts S."/>
        </authorList>
    </citation>
    <scope>NUCLEOTIDE SEQUENCE</scope>
    <source>
        <strain evidence="2">London</strain>
    </source>
</reference>
<dbReference type="Proteomes" id="UP000015104">
    <property type="component" value="Unassembled WGS sequence"/>
</dbReference>
<dbReference type="EnsemblMetazoa" id="tetur20g00690.1">
    <property type="protein sequence ID" value="tetur20g00690.1"/>
    <property type="gene ID" value="tetur20g00690"/>
</dbReference>
<dbReference type="EMBL" id="CAEY01000509">
    <property type="status" value="NOT_ANNOTATED_CDS"/>
    <property type="molecule type" value="Genomic_DNA"/>
</dbReference>
<evidence type="ECO:0000313" key="1">
    <source>
        <dbReference type="EnsemblMetazoa" id="tetur20g00690.1"/>
    </source>
</evidence>
<protein>
    <submittedName>
        <fullName evidence="1">Uncharacterized protein</fullName>
    </submittedName>
</protein>
<dbReference type="HOGENOM" id="CLU_1621146_0_0_1"/>
<name>T1KSS7_TETUR</name>
<keyword evidence="2" id="KW-1185">Reference proteome</keyword>
<organism evidence="1 2">
    <name type="scientific">Tetranychus urticae</name>
    <name type="common">Two-spotted spider mite</name>
    <dbReference type="NCBI Taxonomy" id="32264"/>
    <lineage>
        <taxon>Eukaryota</taxon>
        <taxon>Metazoa</taxon>
        <taxon>Ecdysozoa</taxon>
        <taxon>Arthropoda</taxon>
        <taxon>Chelicerata</taxon>
        <taxon>Arachnida</taxon>
        <taxon>Acari</taxon>
        <taxon>Acariformes</taxon>
        <taxon>Trombidiformes</taxon>
        <taxon>Prostigmata</taxon>
        <taxon>Eleutherengona</taxon>
        <taxon>Raphignathae</taxon>
        <taxon>Tetranychoidea</taxon>
        <taxon>Tetranychidae</taxon>
        <taxon>Tetranychus</taxon>
    </lineage>
</organism>
<proteinExistence type="predicted"/>
<accession>T1KSS7</accession>